<evidence type="ECO:0000256" key="2">
    <source>
        <dbReference type="ARBA" id="ARBA00022475"/>
    </source>
</evidence>
<dbReference type="RefSeq" id="WP_035419071.1">
    <property type="nucleotide sequence ID" value="NZ_JAFBCV010000015.1"/>
</dbReference>
<proteinExistence type="inferred from homology"/>
<comment type="similarity">
    <text evidence="8">Belongs to the MntP (TC 9.B.29) family.</text>
</comment>
<dbReference type="Proteomes" id="UP001179280">
    <property type="component" value="Unassembled WGS sequence"/>
</dbReference>
<dbReference type="EMBL" id="JAFBCV010000015">
    <property type="protein sequence ID" value="MBM7840639.1"/>
    <property type="molecule type" value="Genomic_DNA"/>
</dbReference>
<evidence type="ECO:0000256" key="8">
    <source>
        <dbReference type="HAMAP-Rule" id="MF_01521"/>
    </source>
</evidence>
<reference evidence="9" key="1">
    <citation type="submission" date="2021-01" db="EMBL/GenBank/DDBJ databases">
        <title>Genomic Encyclopedia of Type Strains, Phase IV (KMG-IV): sequencing the most valuable type-strain genomes for metagenomic binning, comparative biology and taxonomic classification.</title>
        <authorList>
            <person name="Goeker M."/>
        </authorList>
    </citation>
    <scope>NUCLEOTIDE SEQUENCE</scope>
    <source>
        <strain evidence="9">DSM 21943</strain>
    </source>
</reference>
<name>A0ABS2T1R5_9BACI</name>
<feature type="transmembrane region" description="Helical" evidence="8">
    <location>
        <begin position="38"/>
        <end position="61"/>
    </location>
</feature>
<feature type="transmembrane region" description="Helical" evidence="8">
    <location>
        <begin position="6"/>
        <end position="26"/>
    </location>
</feature>
<comment type="subcellular location">
    <subcellularLocation>
        <location evidence="8">Cell membrane</location>
        <topology evidence="8">Multi-pass membrane protein</topology>
    </subcellularLocation>
</comment>
<dbReference type="InterPro" id="IPR003810">
    <property type="entry name" value="Mntp/YtaF"/>
</dbReference>
<comment type="caution">
    <text evidence="9">The sequence shown here is derived from an EMBL/GenBank/DDBJ whole genome shotgun (WGS) entry which is preliminary data.</text>
</comment>
<dbReference type="Pfam" id="PF02659">
    <property type="entry name" value="Mntp"/>
    <property type="match status" value="1"/>
</dbReference>
<gene>
    <name evidence="8" type="primary">mntP</name>
    <name evidence="9" type="ORF">JOC54_003932</name>
</gene>
<dbReference type="PANTHER" id="PTHR35529">
    <property type="entry name" value="MANGANESE EFFLUX PUMP MNTP-RELATED"/>
    <property type="match status" value="1"/>
</dbReference>
<evidence type="ECO:0000256" key="7">
    <source>
        <dbReference type="ARBA" id="ARBA00023211"/>
    </source>
</evidence>
<keyword evidence="1 8" id="KW-0813">Transport</keyword>
<feature type="transmembrane region" description="Helical" evidence="8">
    <location>
        <begin position="100"/>
        <end position="124"/>
    </location>
</feature>
<keyword evidence="4 8" id="KW-1133">Transmembrane helix</keyword>
<evidence type="ECO:0000256" key="4">
    <source>
        <dbReference type="ARBA" id="ARBA00022989"/>
    </source>
</evidence>
<feature type="transmembrane region" description="Helical" evidence="8">
    <location>
        <begin position="67"/>
        <end position="88"/>
    </location>
</feature>
<keyword evidence="7 8" id="KW-0464">Manganese</keyword>
<sequence>MHEIVTICIMAAALGMDAFSVTLGMGMMGLRGRQIFKIGLTIGAFHIFMPLLGMATGQWLSSKFDVIATYIGGGLLLIIGVQMILASFSNHEDDGKLKPVGFGLLLFAVGVSLDSFSAGLSFGILGTKVVLTVLCIGFMSMVLSWLGLLIGSKFHKYIGAYGELLGGLVLIGFGLKIMLPL</sequence>
<dbReference type="PANTHER" id="PTHR35529:SF1">
    <property type="entry name" value="MANGANESE EFFLUX PUMP MNTP-RELATED"/>
    <property type="match status" value="1"/>
</dbReference>
<evidence type="ECO:0000256" key="3">
    <source>
        <dbReference type="ARBA" id="ARBA00022692"/>
    </source>
</evidence>
<protein>
    <recommendedName>
        <fullName evidence="8">Putative manganese efflux pump MntP</fullName>
    </recommendedName>
</protein>
<evidence type="ECO:0000256" key="6">
    <source>
        <dbReference type="ARBA" id="ARBA00023136"/>
    </source>
</evidence>
<evidence type="ECO:0000313" key="10">
    <source>
        <dbReference type="Proteomes" id="UP001179280"/>
    </source>
</evidence>
<feature type="transmembrane region" description="Helical" evidence="8">
    <location>
        <begin position="158"/>
        <end position="179"/>
    </location>
</feature>
<evidence type="ECO:0000313" key="9">
    <source>
        <dbReference type="EMBL" id="MBM7840639.1"/>
    </source>
</evidence>
<comment type="function">
    <text evidence="8">Probably functions as a manganese efflux pump.</text>
</comment>
<feature type="transmembrane region" description="Helical" evidence="8">
    <location>
        <begin position="130"/>
        <end position="151"/>
    </location>
</feature>
<keyword evidence="5 8" id="KW-0406">Ion transport</keyword>
<keyword evidence="2 8" id="KW-1003">Cell membrane</keyword>
<accession>A0ABS2T1R5</accession>
<keyword evidence="3 8" id="KW-0812">Transmembrane</keyword>
<dbReference type="HAMAP" id="MF_01521">
    <property type="entry name" value="MntP_pump"/>
    <property type="match status" value="1"/>
</dbReference>
<dbReference type="InterPro" id="IPR022929">
    <property type="entry name" value="Put_MntP"/>
</dbReference>
<keyword evidence="6 8" id="KW-0472">Membrane</keyword>
<evidence type="ECO:0000256" key="5">
    <source>
        <dbReference type="ARBA" id="ARBA00023065"/>
    </source>
</evidence>
<keyword evidence="10" id="KW-1185">Reference proteome</keyword>
<evidence type="ECO:0000256" key="1">
    <source>
        <dbReference type="ARBA" id="ARBA00022448"/>
    </source>
</evidence>
<organism evidence="9 10">
    <name type="scientific">Shouchella xiaoxiensis</name>
    <dbReference type="NCBI Taxonomy" id="766895"/>
    <lineage>
        <taxon>Bacteria</taxon>
        <taxon>Bacillati</taxon>
        <taxon>Bacillota</taxon>
        <taxon>Bacilli</taxon>
        <taxon>Bacillales</taxon>
        <taxon>Bacillaceae</taxon>
        <taxon>Shouchella</taxon>
    </lineage>
</organism>